<keyword evidence="5" id="KW-0804">Transcription</keyword>
<dbReference type="CDD" id="cd06170">
    <property type="entry name" value="LuxR_C_like"/>
    <property type="match status" value="2"/>
</dbReference>
<evidence type="ECO:0000256" key="6">
    <source>
        <dbReference type="SAM" id="Phobius"/>
    </source>
</evidence>
<evidence type="ECO:0000256" key="3">
    <source>
        <dbReference type="ARBA" id="ARBA00023082"/>
    </source>
</evidence>
<organism evidence="8 9">
    <name type="scientific">Collinsella ihumii</name>
    <dbReference type="NCBI Taxonomy" id="1720204"/>
    <lineage>
        <taxon>Bacteria</taxon>
        <taxon>Bacillati</taxon>
        <taxon>Actinomycetota</taxon>
        <taxon>Coriobacteriia</taxon>
        <taxon>Coriobacteriales</taxon>
        <taxon>Coriobacteriaceae</taxon>
        <taxon>Collinsella</taxon>
    </lineage>
</organism>
<evidence type="ECO:0000313" key="9">
    <source>
        <dbReference type="Proteomes" id="UP000746751"/>
    </source>
</evidence>
<keyword evidence="2" id="KW-0805">Transcription regulation</keyword>
<dbReference type="Pfam" id="PF00196">
    <property type="entry name" value="GerE"/>
    <property type="match status" value="1"/>
</dbReference>
<feature type="transmembrane region" description="Helical" evidence="6">
    <location>
        <begin position="26"/>
        <end position="45"/>
    </location>
</feature>
<evidence type="ECO:0000256" key="2">
    <source>
        <dbReference type="ARBA" id="ARBA00023015"/>
    </source>
</evidence>
<keyword evidence="6" id="KW-0472">Membrane</keyword>
<feature type="transmembrane region" description="Helical" evidence="6">
    <location>
        <begin position="639"/>
        <end position="665"/>
    </location>
</feature>
<comment type="similarity">
    <text evidence="1">Belongs to the sigma-70 factor family. ECF subfamily.</text>
</comment>
<accession>A0A921ITJ6</accession>
<feature type="transmembrane region" description="Helical" evidence="6">
    <location>
        <begin position="426"/>
        <end position="452"/>
    </location>
</feature>
<name>A0A921ITJ6_9ACTN</name>
<feature type="transmembrane region" description="Helical" evidence="6">
    <location>
        <begin position="154"/>
        <end position="173"/>
    </location>
</feature>
<keyword evidence="4" id="KW-0238">DNA-binding</keyword>
<proteinExistence type="inferred from homology"/>
<evidence type="ECO:0000256" key="4">
    <source>
        <dbReference type="ARBA" id="ARBA00023125"/>
    </source>
</evidence>
<feature type="transmembrane region" description="Helical" evidence="6">
    <location>
        <begin position="568"/>
        <end position="587"/>
    </location>
</feature>
<sequence>MIASIWNLIATHGQRLSEVRIIPAEIVLFLCIFSNLSSSLVLVEAATQKRDVLGSRVSDDTRPRPALVMLSFCGVTTWWALVIVDGWLSPAQLQPVHLAISLVASILVTAAVANAAYRWGDARLRSFAQPAACGVVLSYALLTVYSLAELDMPLWLRQAPLAICIAIYIFTEIRTSRLVTRRSTRGREESSNKVPTEFTAWLARKPLADSERTVVLAALEGHSSAEIGQMLGIKPATVRSYLQRAYRKAGVGSLRELIVLMTTQTDKNQLKPQRTISPSEHEMLSDTNAHHAFPTGRVVVSGAWLAWCSIALFSPRMGSGAVKAAITLGFAVGLLASSIPLPQPKRIEANAICHAGLALVMGLIMLEPLSLACHEALGIELPATAEGGRIAFPGAFILGTWSGKGIANAREGNWQSNPLAHATPQFIAALLFFCAHTSAQAWLAATGIAWAVSSAGIIYGKMRGPYEPCPTKEVEAVSPRMHASVPPRICAVCTIFAAYMGVALLGSHAVGSPLISLPPLCLTLYAMIRLARQDKGAAISTFACIGITWLGAIVGTTGVLSAQFAPVAGLYAGTFITVAHPHSACLWNDVESMSARLQIASAAMGLLLGRALSSLAWLSEVAARSIPNTSMETFANGNLTPSSAIATTVCLIGTVACIGSIVWCLRSSIQNDPDLPPARQDACSFLRRCGLTDAEAKILAEIANGLSGKEIARKLSFAPGTVNSARHRGYRKLRINSKEELIDLLNTQKPPRSDNPCA</sequence>
<dbReference type="PRINTS" id="PR00038">
    <property type="entry name" value="HTHLUXR"/>
</dbReference>
<keyword evidence="6" id="KW-0812">Transmembrane</keyword>
<reference evidence="8" key="1">
    <citation type="journal article" date="2021" name="PeerJ">
        <title>Extensive microbial diversity within the chicken gut microbiome revealed by metagenomics and culture.</title>
        <authorList>
            <person name="Gilroy R."/>
            <person name="Ravi A."/>
            <person name="Getino M."/>
            <person name="Pursley I."/>
            <person name="Horton D.L."/>
            <person name="Alikhan N.F."/>
            <person name="Baker D."/>
            <person name="Gharbi K."/>
            <person name="Hall N."/>
            <person name="Watson M."/>
            <person name="Adriaenssens E.M."/>
            <person name="Foster-Nyarko E."/>
            <person name="Jarju S."/>
            <person name="Secka A."/>
            <person name="Antonio M."/>
            <person name="Oren A."/>
            <person name="Chaudhuri R.R."/>
            <person name="La Ragione R."/>
            <person name="Hildebrand F."/>
            <person name="Pallen M.J."/>
        </authorList>
    </citation>
    <scope>NUCLEOTIDE SEQUENCE</scope>
    <source>
        <strain evidence="8">ChiGjej2B2-7701</strain>
    </source>
</reference>
<dbReference type="PROSITE" id="PS00622">
    <property type="entry name" value="HTH_LUXR_1"/>
    <property type="match status" value="1"/>
</dbReference>
<evidence type="ECO:0000313" key="8">
    <source>
        <dbReference type="EMBL" id="HJG31808.1"/>
    </source>
</evidence>
<feature type="transmembrane region" description="Helical" evidence="6">
    <location>
        <begin position="599"/>
        <end position="619"/>
    </location>
</feature>
<dbReference type="Pfam" id="PF08281">
    <property type="entry name" value="Sigma70_r4_2"/>
    <property type="match status" value="1"/>
</dbReference>
<dbReference type="AlphaFoldDB" id="A0A921ITJ6"/>
<feature type="transmembrane region" description="Helical" evidence="6">
    <location>
        <begin position="127"/>
        <end position="148"/>
    </location>
</feature>
<dbReference type="InterPro" id="IPR000792">
    <property type="entry name" value="Tscrpt_reg_LuxR_C"/>
</dbReference>
<dbReference type="InterPro" id="IPR016032">
    <property type="entry name" value="Sig_transdc_resp-reg_C-effctor"/>
</dbReference>
<dbReference type="GO" id="GO:0003677">
    <property type="term" value="F:DNA binding"/>
    <property type="evidence" value="ECO:0007669"/>
    <property type="project" value="UniProtKB-KW"/>
</dbReference>
<dbReference type="GO" id="GO:0006352">
    <property type="term" value="P:DNA-templated transcription initiation"/>
    <property type="evidence" value="ECO:0007669"/>
    <property type="project" value="InterPro"/>
</dbReference>
<dbReference type="GO" id="GO:0016987">
    <property type="term" value="F:sigma factor activity"/>
    <property type="evidence" value="ECO:0007669"/>
    <property type="project" value="UniProtKB-KW"/>
</dbReference>
<dbReference type="Proteomes" id="UP000746751">
    <property type="component" value="Unassembled WGS sequence"/>
</dbReference>
<dbReference type="InterPro" id="IPR036388">
    <property type="entry name" value="WH-like_DNA-bd_sf"/>
</dbReference>
<evidence type="ECO:0000256" key="5">
    <source>
        <dbReference type="ARBA" id="ARBA00023163"/>
    </source>
</evidence>
<dbReference type="EMBL" id="DYVF01000061">
    <property type="protein sequence ID" value="HJG31808.1"/>
    <property type="molecule type" value="Genomic_DNA"/>
</dbReference>
<dbReference type="SMART" id="SM00421">
    <property type="entry name" value="HTH_LUXR"/>
    <property type="match status" value="2"/>
</dbReference>
<dbReference type="PANTHER" id="PTHR44688:SF16">
    <property type="entry name" value="DNA-BINDING TRANSCRIPTIONAL ACTIVATOR DEVR_DOSR"/>
    <property type="match status" value="1"/>
</dbReference>
<dbReference type="SUPFAM" id="SSF46894">
    <property type="entry name" value="C-terminal effector domain of the bipartite response regulators"/>
    <property type="match status" value="2"/>
</dbReference>
<evidence type="ECO:0000256" key="1">
    <source>
        <dbReference type="ARBA" id="ARBA00010641"/>
    </source>
</evidence>
<feature type="domain" description="HTH luxR-type" evidence="7">
    <location>
        <begin position="221"/>
        <end position="248"/>
    </location>
</feature>
<keyword evidence="6" id="KW-1133">Transmembrane helix</keyword>
<feature type="transmembrane region" description="Helical" evidence="6">
    <location>
        <begin position="96"/>
        <end position="115"/>
    </location>
</feature>
<reference evidence="8" key="2">
    <citation type="submission" date="2021-09" db="EMBL/GenBank/DDBJ databases">
        <authorList>
            <person name="Gilroy R."/>
        </authorList>
    </citation>
    <scope>NUCLEOTIDE SEQUENCE</scope>
    <source>
        <strain evidence="8">ChiGjej2B2-7701</strain>
    </source>
</reference>
<dbReference type="PANTHER" id="PTHR44688">
    <property type="entry name" value="DNA-BINDING TRANSCRIPTIONAL ACTIVATOR DEVR_DOSR"/>
    <property type="match status" value="1"/>
</dbReference>
<dbReference type="InterPro" id="IPR013249">
    <property type="entry name" value="RNA_pol_sigma70_r4_t2"/>
</dbReference>
<feature type="transmembrane region" description="Helical" evidence="6">
    <location>
        <begin position="538"/>
        <end position="562"/>
    </location>
</feature>
<protein>
    <submittedName>
        <fullName evidence="8">LuxR C-terminal-related transcriptional regulator</fullName>
    </submittedName>
</protein>
<comment type="caution">
    <text evidence="8">The sequence shown here is derived from an EMBL/GenBank/DDBJ whole genome shotgun (WGS) entry which is preliminary data.</text>
</comment>
<evidence type="ECO:0000259" key="7">
    <source>
        <dbReference type="PROSITE" id="PS00622"/>
    </source>
</evidence>
<keyword evidence="3" id="KW-0731">Sigma factor</keyword>
<gene>
    <name evidence="8" type="ORF">K8U80_10510</name>
</gene>
<dbReference type="Gene3D" id="1.10.10.10">
    <property type="entry name" value="Winged helix-like DNA-binding domain superfamily/Winged helix DNA-binding domain"/>
    <property type="match status" value="2"/>
</dbReference>
<feature type="transmembrane region" description="Helical" evidence="6">
    <location>
        <begin position="66"/>
        <end position="84"/>
    </location>
</feature>
<feature type="transmembrane region" description="Helical" evidence="6">
    <location>
        <begin position="514"/>
        <end position="531"/>
    </location>
</feature>